<feature type="binding site" evidence="1">
    <location>
        <position position="40"/>
    </location>
    <ligand>
        <name>Mg(2+)</name>
        <dbReference type="ChEBI" id="CHEBI:18420"/>
        <label>1</label>
    </ligand>
</feature>
<evidence type="ECO:0008006" key="4">
    <source>
        <dbReference type="Google" id="ProtNLM"/>
    </source>
</evidence>
<evidence type="ECO:0000256" key="1">
    <source>
        <dbReference type="PIRSR" id="PIRSR605502-1"/>
    </source>
</evidence>
<protein>
    <recommendedName>
        <fullName evidence="4">ADP-ribosylglycohydrolase family protein</fullName>
    </recommendedName>
</protein>
<dbReference type="InterPro" id="IPR050792">
    <property type="entry name" value="ADP-ribosylglycohydrolase"/>
</dbReference>
<dbReference type="RefSeq" id="WP_119664871.1">
    <property type="nucleotide sequence ID" value="NZ_JAQPSN010000003.1"/>
</dbReference>
<keyword evidence="1" id="KW-0460">Magnesium</keyword>
<accession>A0A418Q6S0</accession>
<dbReference type="PANTHER" id="PTHR16222:SF12">
    <property type="entry name" value="ADP-RIBOSYLGLYCOHYDROLASE-RELATED"/>
    <property type="match status" value="1"/>
</dbReference>
<evidence type="ECO:0000313" key="2">
    <source>
        <dbReference type="EMBL" id="RIX34646.1"/>
    </source>
</evidence>
<dbReference type="GO" id="GO:0046872">
    <property type="term" value="F:metal ion binding"/>
    <property type="evidence" value="ECO:0007669"/>
    <property type="project" value="UniProtKB-KW"/>
</dbReference>
<name>A0A418Q6S0_9CORY</name>
<keyword evidence="1" id="KW-0479">Metal-binding</keyword>
<dbReference type="Proteomes" id="UP000285278">
    <property type="component" value="Unassembled WGS sequence"/>
</dbReference>
<dbReference type="InterPro" id="IPR005502">
    <property type="entry name" value="Ribosyl_crysJ1"/>
</dbReference>
<reference evidence="2 3" key="1">
    <citation type="submission" date="2018-09" db="EMBL/GenBank/DDBJ databases">
        <title>Optimization and identification of Corynebacterium falsenii FN1-14 from fish paste.</title>
        <authorList>
            <person name="Daroonpunt R."/>
            <person name="Tanasupawat S."/>
        </authorList>
    </citation>
    <scope>NUCLEOTIDE SEQUENCE [LARGE SCALE GENOMIC DNA]</scope>
    <source>
        <strain evidence="2 3">FN1-14</strain>
    </source>
</reference>
<feature type="binding site" evidence="1">
    <location>
        <position position="41"/>
    </location>
    <ligand>
        <name>Mg(2+)</name>
        <dbReference type="ChEBI" id="CHEBI:18420"/>
        <label>1</label>
    </ligand>
</feature>
<feature type="binding site" evidence="1">
    <location>
        <position position="298"/>
    </location>
    <ligand>
        <name>Mg(2+)</name>
        <dbReference type="ChEBI" id="CHEBI:18420"/>
        <label>1</label>
    </ligand>
</feature>
<dbReference type="Pfam" id="PF03747">
    <property type="entry name" value="ADP_ribosyl_GH"/>
    <property type="match status" value="1"/>
</dbReference>
<organism evidence="2 3">
    <name type="scientific">Corynebacterium falsenii</name>
    <dbReference type="NCBI Taxonomy" id="108486"/>
    <lineage>
        <taxon>Bacteria</taxon>
        <taxon>Bacillati</taxon>
        <taxon>Actinomycetota</taxon>
        <taxon>Actinomycetes</taxon>
        <taxon>Mycobacteriales</taxon>
        <taxon>Corynebacteriaceae</taxon>
        <taxon>Corynebacterium</taxon>
    </lineage>
</organism>
<dbReference type="PANTHER" id="PTHR16222">
    <property type="entry name" value="ADP-RIBOSYLGLYCOHYDROLASE"/>
    <property type="match status" value="1"/>
</dbReference>
<dbReference type="Gene3D" id="1.10.4080.10">
    <property type="entry name" value="ADP-ribosylation/Crystallin J1"/>
    <property type="match status" value="1"/>
</dbReference>
<keyword evidence="3" id="KW-1185">Reference proteome</keyword>
<evidence type="ECO:0000313" key="3">
    <source>
        <dbReference type="Proteomes" id="UP000285278"/>
    </source>
</evidence>
<comment type="cofactor">
    <cofactor evidence="1">
        <name>Mg(2+)</name>
        <dbReference type="ChEBI" id="CHEBI:18420"/>
    </cofactor>
    <text evidence="1">Binds 2 magnesium ions per subunit.</text>
</comment>
<comment type="caution">
    <text evidence="2">The sequence shown here is derived from an EMBL/GenBank/DDBJ whole genome shotgun (WGS) entry which is preliminary data.</text>
</comment>
<dbReference type="AlphaFoldDB" id="A0A418Q6S0"/>
<dbReference type="STRING" id="1451189.CFAL_03370"/>
<dbReference type="SUPFAM" id="SSF101478">
    <property type="entry name" value="ADP-ribosylglycohydrolase"/>
    <property type="match status" value="1"/>
</dbReference>
<feature type="binding site" evidence="1">
    <location>
        <position position="42"/>
    </location>
    <ligand>
        <name>Mg(2+)</name>
        <dbReference type="ChEBI" id="CHEBI:18420"/>
        <label>1</label>
    </ligand>
</feature>
<dbReference type="InterPro" id="IPR036705">
    <property type="entry name" value="Ribosyl_crysJ1_sf"/>
</dbReference>
<proteinExistence type="predicted"/>
<gene>
    <name evidence="2" type="ORF">D3M95_07145</name>
</gene>
<sequence length="346" mass="38347">MKTRFRSALLGTALGDAWSYPYQLPPQSSATPLPERLQISDDTQMTLALSTAMRAIDAEKLDRDAGMREIGRQFLDYYGDPDYDRFPGASTTESLKRLKEKGTEQWSEVSTHSGGSGAVMRVSASALLAPSQQGVGWSVLQAILTHDSGVARASSAVVACMMMAEKGSDLIEVAGGIAGDKNFDSDVLLTSEEKSGILTDLDEALIKDLTGPDVPFTELVSRVAEVRDYLTPFLVKDDFEELYRHARKFMQIFGRGWDSGSCTASAMLLAQLYLDHRQRYYPHDFLHVAANWPGNRNTRASLTGALIGAHLDNGPEQWEETRTYEFEPRYNHAIHSGSWNGFSRHR</sequence>
<dbReference type="OrthoDB" id="4871367at2"/>
<dbReference type="EMBL" id="QXJK01000006">
    <property type="protein sequence ID" value="RIX34646.1"/>
    <property type="molecule type" value="Genomic_DNA"/>
</dbReference>